<dbReference type="Pfam" id="PF00160">
    <property type="entry name" value="Pro_isomerase"/>
    <property type="match status" value="2"/>
</dbReference>
<sequence>MKKFAVLVFILLAGLGISCSHANKASKETRVLIKTDFGNITVKLYDETPEHKKNFLKLAEEGYYNGLLFHRVMQNFMIQGGDPDSKNAAPGARLGAGNPGYTIPAEFVPRYFHKKGALAAARTGGPSNPEKRSSGSQFYIVQGEVFTPGKLDTMEMMMNSRAKNQFFQDQFKASSEQLDQFRKNNDQAGFNVCVAEIRAKADSLWVTHDKQAFTPEQREAYTTIGGYPSLDGEYTVFGEVVDGLDVLDKIAAVETDPNNRPKSDIKMEVEVVK</sequence>
<dbReference type="InterPro" id="IPR020892">
    <property type="entry name" value="Cyclophilin-type_PPIase_CS"/>
</dbReference>
<comment type="similarity">
    <text evidence="1 4">Belongs to the cyclophilin-type PPIase family.</text>
</comment>
<dbReference type="GO" id="GO:0003755">
    <property type="term" value="F:peptidyl-prolyl cis-trans isomerase activity"/>
    <property type="evidence" value="ECO:0007669"/>
    <property type="project" value="UniProtKB-UniRule"/>
</dbReference>
<keyword evidence="2 4" id="KW-0697">Rotamase</keyword>
<keyword evidence="4" id="KW-0732">Signal</keyword>
<evidence type="ECO:0000256" key="2">
    <source>
        <dbReference type="ARBA" id="ARBA00023110"/>
    </source>
</evidence>
<gene>
    <name evidence="6" type="ORF">D1614_08150</name>
</gene>
<dbReference type="Proteomes" id="UP000265926">
    <property type="component" value="Unassembled WGS sequence"/>
</dbReference>
<feature type="signal peptide" evidence="4">
    <location>
        <begin position="1"/>
        <end position="22"/>
    </location>
</feature>
<dbReference type="GO" id="GO:0006457">
    <property type="term" value="P:protein folding"/>
    <property type="evidence" value="ECO:0007669"/>
    <property type="project" value="InterPro"/>
</dbReference>
<dbReference type="OrthoDB" id="9807797at2"/>
<dbReference type="CDD" id="cd00317">
    <property type="entry name" value="cyclophilin"/>
    <property type="match status" value="1"/>
</dbReference>
<proteinExistence type="inferred from homology"/>
<dbReference type="EC" id="5.2.1.8" evidence="4"/>
<dbReference type="SUPFAM" id="SSF50891">
    <property type="entry name" value="Cyclophilin-like"/>
    <property type="match status" value="1"/>
</dbReference>
<dbReference type="RefSeq" id="WP_119437447.1">
    <property type="nucleotide sequence ID" value="NZ_QWGR01000003.1"/>
</dbReference>
<dbReference type="PANTHER" id="PTHR45625:SF4">
    <property type="entry name" value="PEPTIDYLPROLYL ISOMERASE DOMAIN AND WD REPEAT-CONTAINING PROTEIN 1"/>
    <property type="match status" value="1"/>
</dbReference>
<keyword evidence="7" id="KW-1185">Reference proteome</keyword>
<name>A0A399SZA5_9BACT</name>
<accession>A0A399SZA5</accession>
<protein>
    <recommendedName>
        <fullName evidence="4">Peptidyl-prolyl cis-trans isomerase</fullName>
        <shortName evidence="4">PPIase</shortName>
        <ecNumber evidence="4">5.2.1.8</ecNumber>
    </recommendedName>
</protein>
<dbReference type="PRINTS" id="PR00153">
    <property type="entry name" value="CSAPPISMRASE"/>
</dbReference>
<dbReference type="PROSITE" id="PS50072">
    <property type="entry name" value="CSA_PPIASE_2"/>
    <property type="match status" value="1"/>
</dbReference>
<dbReference type="PANTHER" id="PTHR45625">
    <property type="entry name" value="PEPTIDYL-PROLYL CIS-TRANS ISOMERASE-RELATED"/>
    <property type="match status" value="1"/>
</dbReference>
<dbReference type="EMBL" id="QWGR01000003">
    <property type="protein sequence ID" value="RIJ49500.1"/>
    <property type="molecule type" value="Genomic_DNA"/>
</dbReference>
<reference evidence="6 7" key="1">
    <citation type="submission" date="2018-08" db="EMBL/GenBank/DDBJ databases">
        <title>Pallidiluteibacterium maritimus gen. nov., sp. nov., isolated from coastal sediment.</title>
        <authorList>
            <person name="Zhou L.Y."/>
        </authorList>
    </citation>
    <scope>NUCLEOTIDE SEQUENCE [LARGE SCALE GENOMIC DNA]</scope>
    <source>
        <strain evidence="6 7">XSD2</strain>
    </source>
</reference>
<dbReference type="PROSITE" id="PS00170">
    <property type="entry name" value="CSA_PPIASE_1"/>
    <property type="match status" value="1"/>
</dbReference>
<feature type="domain" description="PPIase cyclophilin-type" evidence="5">
    <location>
        <begin position="38"/>
        <end position="267"/>
    </location>
</feature>
<evidence type="ECO:0000256" key="3">
    <source>
        <dbReference type="ARBA" id="ARBA00023235"/>
    </source>
</evidence>
<dbReference type="AlphaFoldDB" id="A0A399SZA5"/>
<dbReference type="InterPro" id="IPR029000">
    <property type="entry name" value="Cyclophilin-like_dom_sf"/>
</dbReference>
<comment type="function">
    <text evidence="4">PPIases accelerate the folding of proteins. It catalyzes the cis-trans isomerization of proline imidic peptide bonds in oligopeptides.</text>
</comment>
<keyword evidence="3 4" id="KW-0413">Isomerase</keyword>
<dbReference type="Gene3D" id="2.40.100.10">
    <property type="entry name" value="Cyclophilin-like"/>
    <property type="match status" value="2"/>
</dbReference>
<dbReference type="InterPro" id="IPR044666">
    <property type="entry name" value="Cyclophilin_A-like"/>
</dbReference>
<evidence type="ECO:0000256" key="1">
    <source>
        <dbReference type="ARBA" id="ARBA00007365"/>
    </source>
</evidence>
<evidence type="ECO:0000313" key="6">
    <source>
        <dbReference type="EMBL" id="RIJ49500.1"/>
    </source>
</evidence>
<dbReference type="InterPro" id="IPR002130">
    <property type="entry name" value="Cyclophilin-type_PPIase_dom"/>
</dbReference>
<organism evidence="6 7">
    <name type="scientific">Maribellus luteus</name>
    <dbReference type="NCBI Taxonomy" id="2305463"/>
    <lineage>
        <taxon>Bacteria</taxon>
        <taxon>Pseudomonadati</taxon>
        <taxon>Bacteroidota</taxon>
        <taxon>Bacteroidia</taxon>
        <taxon>Marinilabiliales</taxon>
        <taxon>Prolixibacteraceae</taxon>
        <taxon>Maribellus</taxon>
    </lineage>
</organism>
<evidence type="ECO:0000256" key="4">
    <source>
        <dbReference type="RuleBase" id="RU363019"/>
    </source>
</evidence>
<evidence type="ECO:0000259" key="5">
    <source>
        <dbReference type="PROSITE" id="PS50072"/>
    </source>
</evidence>
<evidence type="ECO:0000313" key="7">
    <source>
        <dbReference type="Proteomes" id="UP000265926"/>
    </source>
</evidence>
<comment type="caution">
    <text evidence="6">The sequence shown here is derived from an EMBL/GenBank/DDBJ whole genome shotgun (WGS) entry which is preliminary data.</text>
</comment>
<dbReference type="PROSITE" id="PS51257">
    <property type="entry name" value="PROKAR_LIPOPROTEIN"/>
    <property type="match status" value="1"/>
</dbReference>
<comment type="catalytic activity">
    <reaction evidence="4">
        <text>[protein]-peptidylproline (omega=180) = [protein]-peptidylproline (omega=0)</text>
        <dbReference type="Rhea" id="RHEA:16237"/>
        <dbReference type="Rhea" id="RHEA-COMP:10747"/>
        <dbReference type="Rhea" id="RHEA-COMP:10748"/>
        <dbReference type="ChEBI" id="CHEBI:83833"/>
        <dbReference type="ChEBI" id="CHEBI:83834"/>
        <dbReference type="EC" id="5.2.1.8"/>
    </reaction>
</comment>
<feature type="chain" id="PRO_5017101719" description="Peptidyl-prolyl cis-trans isomerase" evidence="4">
    <location>
        <begin position="23"/>
        <end position="273"/>
    </location>
</feature>